<feature type="domain" description="SAM" evidence="6">
    <location>
        <begin position="94"/>
        <end position="158"/>
    </location>
</feature>
<dbReference type="AlphaFoldDB" id="A0A8C6XP94"/>
<dbReference type="Gene3D" id="1.10.510.10">
    <property type="entry name" value="Transferase(Phosphotransferase) domain 1"/>
    <property type="match status" value="1"/>
</dbReference>
<dbReference type="Pfam" id="PF07714">
    <property type="entry name" value="PK_Tyr_Ser-Thr"/>
    <property type="match status" value="1"/>
</dbReference>
<reference evidence="7" key="1">
    <citation type="submission" date="2025-08" db="UniProtKB">
        <authorList>
            <consortium name="Ensembl"/>
        </authorList>
    </citation>
    <scope>IDENTIFICATION</scope>
</reference>
<dbReference type="GeneTree" id="ENSGT00940000160057"/>
<keyword evidence="3" id="KW-0067">ATP-binding</keyword>
<dbReference type="SUPFAM" id="SSF47769">
    <property type="entry name" value="SAM/Pointed domain"/>
    <property type="match status" value="1"/>
</dbReference>
<dbReference type="InterPro" id="IPR050449">
    <property type="entry name" value="Ephrin_rcpt_TKs"/>
</dbReference>
<dbReference type="Ensembl" id="ENSNNAT00000017312.1">
    <property type="protein sequence ID" value="ENSNNAP00000016496.1"/>
    <property type="gene ID" value="ENSNNAG00000011098.1"/>
</dbReference>
<evidence type="ECO:0000256" key="5">
    <source>
        <dbReference type="ARBA" id="ARBA00023170"/>
    </source>
</evidence>
<evidence type="ECO:0000256" key="4">
    <source>
        <dbReference type="ARBA" id="ARBA00023136"/>
    </source>
</evidence>
<evidence type="ECO:0000256" key="1">
    <source>
        <dbReference type="ARBA" id="ARBA00004167"/>
    </source>
</evidence>
<dbReference type="InterPro" id="IPR011009">
    <property type="entry name" value="Kinase-like_dom_sf"/>
</dbReference>
<dbReference type="GO" id="GO:0007411">
    <property type="term" value="P:axon guidance"/>
    <property type="evidence" value="ECO:0007669"/>
    <property type="project" value="TreeGrafter"/>
</dbReference>
<comment type="subcellular location">
    <subcellularLocation>
        <location evidence="1">Membrane</location>
        <topology evidence="1">Single-pass membrane protein</topology>
    </subcellularLocation>
</comment>
<dbReference type="InterPro" id="IPR001660">
    <property type="entry name" value="SAM"/>
</dbReference>
<reference evidence="7" key="2">
    <citation type="submission" date="2025-09" db="UniProtKB">
        <authorList>
            <consortium name="Ensembl"/>
        </authorList>
    </citation>
    <scope>IDENTIFICATION</scope>
</reference>
<protein>
    <recommendedName>
        <fullName evidence="6">SAM domain-containing protein</fullName>
    </recommendedName>
</protein>
<sequence>MSFGERPYWDMSNQDVINAIEQDYRLPPPTDCPTSLHQLMLDCWQRDRNARPRFAQIVNSLDKLIRNPASLKIVSRGNGGPSHPLLDQRLPHYSSFGSVSDWLRAIKMGRYEDSFANAGFTSFELVSQLSSEDLLRIGVTLAGHQKKILSSVQNMHVQGRAGPSSTAAKAGQY</sequence>
<dbReference type="Pfam" id="PF07647">
    <property type="entry name" value="SAM_2"/>
    <property type="match status" value="1"/>
</dbReference>
<keyword evidence="2" id="KW-0547">Nucleotide-binding</keyword>
<keyword evidence="8" id="KW-1185">Reference proteome</keyword>
<dbReference type="InterPro" id="IPR001245">
    <property type="entry name" value="Ser-Thr/Tyr_kinase_cat_dom"/>
</dbReference>
<accession>A0A8C6XP94</accession>
<evidence type="ECO:0000313" key="7">
    <source>
        <dbReference type="Ensembl" id="ENSNNAP00000016496.1"/>
    </source>
</evidence>
<name>A0A8C6XP94_NAJNA</name>
<dbReference type="GO" id="GO:0005005">
    <property type="term" value="F:transmembrane-ephrin receptor activity"/>
    <property type="evidence" value="ECO:0007669"/>
    <property type="project" value="TreeGrafter"/>
</dbReference>
<keyword evidence="5" id="KW-0675">Receptor</keyword>
<dbReference type="OrthoDB" id="8998651at2759"/>
<dbReference type="Proteomes" id="UP000694559">
    <property type="component" value="Unplaced"/>
</dbReference>
<dbReference type="GO" id="GO:0005886">
    <property type="term" value="C:plasma membrane"/>
    <property type="evidence" value="ECO:0007669"/>
    <property type="project" value="TreeGrafter"/>
</dbReference>
<dbReference type="PANTHER" id="PTHR46877:SF19">
    <property type="entry name" value="RECEPTOR PROTEIN-TYROSINE KINASE"/>
    <property type="match status" value="1"/>
</dbReference>
<evidence type="ECO:0000313" key="8">
    <source>
        <dbReference type="Proteomes" id="UP000694559"/>
    </source>
</evidence>
<dbReference type="PANTHER" id="PTHR46877">
    <property type="entry name" value="EPH RECEPTOR A5"/>
    <property type="match status" value="1"/>
</dbReference>
<dbReference type="GO" id="GO:0030425">
    <property type="term" value="C:dendrite"/>
    <property type="evidence" value="ECO:0007669"/>
    <property type="project" value="TreeGrafter"/>
</dbReference>
<organism evidence="7 8">
    <name type="scientific">Naja naja</name>
    <name type="common">Indian cobra</name>
    <dbReference type="NCBI Taxonomy" id="35670"/>
    <lineage>
        <taxon>Eukaryota</taxon>
        <taxon>Metazoa</taxon>
        <taxon>Chordata</taxon>
        <taxon>Craniata</taxon>
        <taxon>Vertebrata</taxon>
        <taxon>Euteleostomi</taxon>
        <taxon>Lepidosauria</taxon>
        <taxon>Squamata</taxon>
        <taxon>Bifurcata</taxon>
        <taxon>Unidentata</taxon>
        <taxon>Episquamata</taxon>
        <taxon>Toxicofera</taxon>
        <taxon>Serpentes</taxon>
        <taxon>Colubroidea</taxon>
        <taxon>Elapidae</taxon>
        <taxon>Elapinae</taxon>
        <taxon>Naja</taxon>
    </lineage>
</organism>
<dbReference type="SUPFAM" id="SSF56112">
    <property type="entry name" value="Protein kinase-like (PK-like)"/>
    <property type="match status" value="1"/>
</dbReference>
<dbReference type="OMA" id="YEWLANI"/>
<evidence type="ECO:0000259" key="6">
    <source>
        <dbReference type="PROSITE" id="PS50105"/>
    </source>
</evidence>
<dbReference type="InterPro" id="IPR013761">
    <property type="entry name" value="SAM/pointed_sf"/>
</dbReference>
<evidence type="ECO:0000256" key="3">
    <source>
        <dbReference type="ARBA" id="ARBA00022840"/>
    </source>
</evidence>
<evidence type="ECO:0000256" key="2">
    <source>
        <dbReference type="ARBA" id="ARBA00022741"/>
    </source>
</evidence>
<dbReference type="Gene3D" id="1.10.150.50">
    <property type="entry name" value="Transcription Factor, Ets-1"/>
    <property type="match status" value="1"/>
</dbReference>
<dbReference type="SMART" id="SM00454">
    <property type="entry name" value="SAM"/>
    <property type="match status" value="1"/>
</dbReference>
<proteinExistence type="predicted"/>
<dbReference type="PROSITE" id="PS50105">
    <property type="entry name" value="SAM_DOMAIN"/>
    <property type="match status" value="1"/>
</dbReference>
<keyword evidence="4" id="KW-0472">Membrane</keyword>
<dbReference type="FunFam" id="1.10.150.50:FF:000001">
    <property type="entry name" value="Ephrin type-A receptor 5"/>
    <property type="match status" value="1"/>
</dbReference>
<dbReference type="GO" id="GO:0005524">
    <property type="term" value="F:ATP binding"/>
    <property type="evidence" value="ECO:0007669"/>
    <property type="project" value="UniProtKB-KW"/>
</dbReference>